<reference evidence="2 3" key="1">
    <citation type="journal article" date="2016" name="Mol. Biol. Evol.">
        <title>Comparative Genomics of Early-Diverging Mushroom-Forming Fungi Provides Insights into the Origins of Lignocellulose Decay Capabilities.</title>
        <authorList>
            <person name="Nagy L.G."/>
            <person name="Riley R."/>
            <person name="Tritt A."/>
            <person name="Adam C."/>
            <person name="Daum C."/>
            <person name="Floudas D."/>
            <person name="Sun H."/>
            <person name="Yadav J.S."/>
            <person name="Pangilinan J."/>
            <person name="Larsson K.H."/>
            <person name="Matsuura K."/>
            <person name="Barry K."/>
            <person name="Labutti K."/>
            <person name="Kuo R."/>
            <person name="Ohm R.A."/>
            <person name="Bhattacharya S.S."/>
            <person name="Shirouzu T."/>
            <person name="Yoshinaga Y."/>
            <person name="Martin F.M."/>
            <person name="Grigoriev I.V."/>
            <person name="Hibbett D.S."/>
        </authorList>
    </citation>
    <scope>NUCLEOTIDE SEQUENCE [LARGE SCALE GENOMIC DNA]</scope>
    <source>
        <strain evidence="2 3">CBS 109695</strain>
    </source>
</reference>
<accession>A0A166BAM0</accession>
<dbReference type="EMBL" id="KV417647">
    <property type="protein sequence ID" value="KZP12446.1"/>
    <property type="molecule type" value="Genomic_DNA"/>
</dbReference>
<gene>
    <name evidence="2" type="ORF">FIBSPDRAFT_870235</name>
</gene>
<evidence type="ECO:0000256" key="1">
    <source>
        <dbReference type="SAM" id="MobiDB-lite"/>
    </source>
</evidence>
<name>A0A166BAM0_9AGAM</name>
<evidence type="ECO:0000313" key="2">
    <source>
        <dbReference type="EMBL" id="KZP12446.1"/>
    </source>
</evidence>
<protein>
    <submittedName>
        <fullName evidence="2">Uncharacterized protein</fullName>
    </submittedName>
</protein>
<feature type="region of interest" description="Disordered" evidence="1">
    <location>
        <begin position="61"/>
        <end position="106"/>
    </location>
</feature>
<dbReference type="AlphaFoldDB" id="A0A166BAM0"/>
<keyword evidence="3" id="KW-1185">Reference proteome</keyword>
<dbReference type="Proteomes" id="UP000076532">
    <property type="component" value="Unassembled WGS sequence"/>
</dbReference>
<organism evidence="2 3">
    <name type="scientific">Athelia psychrophila</name>
    <dbReference type="NCBI Taxonomy" id="1759441"/>
    <lineage>
        <taxon>Eukaryota</taxon>
        <taxon>Fungi</taxon>
        <taxon>Dikarya</taxon>
        <taxon>Basidiomycota</taxon>
        <taxon>Agaricomycotina</taxon>
        <taxon>Agaricomycetes</taxon>
        <taxon>Agaricomycetidae</taxon>
        <taxon>Atheliales</taxon>
        <taxon>Atheliaceae</taxon>
        <taxon>Athelia</taxon>
    </lineage>
</organism>
<proteinExistence type="predicted"/>
<sequence>MRAYDAGPHDIEKPSYDLLRLFKSLCSLCEYFKLGYLSRRGVRPVVLDVYRQTRMWGRGALNPANQARSTRVAKVEEGNRYNDGQTSKDAANGDARGKHSTSTARL</sequence>
<evidence type="ECO:0000313" key="3">
    <source>
        <dbReference type="Proteomes" id="UP000076532"/>
    </source>
</evidence>